<dbReference type="AlphaFoldDB" id="A0A6I4ZPH6"/>
<proteinExistence type="predicted"/>
<evidence type="ECO:0000313" key="3">
    <source>
        <dbReference type="Proteomes" id="UP000468638"/>
    </source>
</evidence>
<dbReference type="Pfam" id="PF17225">
    <property type="entry name" value="DUF5301"/>
    <property type="match status" value="1"/>
</dbReference>
<feature type="domain" description="DUF5301" evidence="1">
    <location>
        <begin position="13"/>
        <end position="88"/>
    </location>
</feature>
<organism evidence="2 3">
    <name type="scientific">Pontibacillus yanchengensis</name>
    <dbReference type="NCBI Taxonomy" id="462910"/>
    <lineage>
        <taxon>Bacteria</taxon>
        <taxon>Bacillati</taxon>
        <taxon>Bacillota</taxon>
        <taxon>Bacilli</taxon>
        <taxon>Bacillales</taxon>
        <taxon>Bacillaceae</taxon>
        <taxon>Pontibacillus</taxon>
    </lineage>
</organism>
<accession>A0A6I4ZPH6</accession>
<reference evidence="2 3" key="1">
    <citation type="submission" date="2019-11" db="EMBL/GenBank/DDBJ databases">
        <title>Genome sequences of 17 halophilic strains isolated from different environments.</title>
        <authorList>
            <person name="Furrow R.E."/>
        </authorList>
    </citation>
    <scope>NUCLEOTIDE SEQUENCE [LARGE SCALE GENOMIC DNA]</scope>
    <source>
        <strain evidence="2 3">22514_16_FS</strain>
    </source>
</reference>
<dbReference type="OrthoDB" id="2166455at2"/>
<name>A0A6I4ZPH6_9BACI</name>
<comment type="caution">
    <text evidence="2">The sequence shown here is derived from an EMBL/GenBank/DDBJ whole genome shotgun (WGS) entry which is preliminary data.</text>
</comment>
<dbReference type="RefSeq" id="WP_160847418.1">
    <property type="nucleotide sequence ID" value="NZ_WMEU01000001.1"/>
</dbReference>
<gene>
    <name evidence="2" type="ORF">GLW05_00575</name>
</gene>
<evidence type="ECO:0000313" key="2">
    <source>
        <dbReference type="EMBL" id="MYL32098.1"/>
    </source>
</evidence>
<evidence type="ECO:0000259" key="1">
    <source>
        <dbReference type="Pfam" id="PF17225"/>
    </source>
</evidence>
<sequence>MMACFLIIGCQSSNLKSAEEVTNIEVIEWDGQKRIASIDDKQFIQKIVKALDHAQKESTANMDFKQPDYKLHFNHKEKALFTMGYYKEVIVLNNKVRYFDYQEGELYNVEIPFLKEAYTQ</sequence>
<dbReference type="Proteomes" id="UP000468638">
    <property type="component" value="Unassembled WGS sequence"/>
</dbReference>
<dbReference type="EMBL" id="WMEQ01000001">
    <property type="protein sequence ID" value="MYL32098.1"/>
    <property type="molecule type" value="Genomic_DNA"/>
</dbReference>
<protein>
    <recommendedName>
        <fullName evidence="1">DUF5301 domain-containing protein</fullName>
    </recommendedName>
</protein>
<dbReference type="InterPro" id="IPR033782">
    <property type="entry name" value="DUF5301"/>
</dbReference>